<dbReference type="Proteomes" id="UP000009282">
    <property type="component" value="Chromosome"/>
</dbReference>
<dbReference type="InterPro" id="IPR036291">
    <property type="entry name" value="NAD(P)-bd_dom_sf"/>
</dbReference>
<dbReference type="RefSeq" id="WP_014108017.1">
    <property type="nucleotide sequence ID" value="NC_016041.1"/>
</dbReference>
<feature type="transmembrane region" description="Helical" evidence="1">
    <location>
        <begin position="77"/>
        <end position="99"/>
    </location>
</feature>
<keyword evidence="1" id="KW-0472">Membrane</keyword>
<dbReference type="Gene3D" id="3.40.50.720">
    <property type="entry name" value="NAD(P)-binding Rossmann-like Domain"/>
    <property type="match status" value="1"/>
</dbReference>
<gene>
    <name evidence="3" type="ordered locus">GNIT_1005</name>
</gene>
<protein>
    <submittedName>
        <fullName evidence="3">Kef-type K+ transport system, predicted NAD-binding component</fullName>
    </submittedName>
</protein>
<evidence type="ECO:0000313" key="3">
    <source>
        <dbReference type="EMBL" id="AEP29142.1"/>
    </source>
</evidence>
<reference evidence="3 4" key="1">
    <citation type="journal article" date="2011" name="J. Bacteriol.">
        <title>Complete genome sequence of seawater bacterium Glaciecola nitratireducens FR1064T.</title>
        <authorList>
            <person name="Bian F."/>
            <person name="Qin Q.L."/>
            <person name="Xie B.B."/>
            <person name="Shu Y.L."/>
            <person name="Zhang X.Y."/>
            <person name="Yu Y."/>
            <person name="Chen B."/>
            <person name="Chen X.L."/>
            <person name="Zhou B.C."/>
            <person name="Zhang Y.Z."/>
        </authorList>
    </citation>
    <scope>NUCLEOTIDE SEQUENCE [LARGE SCALE GENOMIC DNA]</scope>
    <source>
        <strain evidence="4">JCM 12485 / KCTC 12276 / FR1064</strain>
    </source>
</reference>
<sequence length="350" mass="39471">MLHWVKLKKLCVRYFSELRWYTLSLALLFYTVSSWILLFLADEKALLSASDYFYWLVVTGSTVGYGDMSPATPAGKLIVALYVIPLGLSIFALVIGRIASWVSDQWRKGARGLKPLNVSNHILIIGWNEKRTDQLLKLLIKEKVDTTENPDIVLCVKADIENPRPSEIEFVHVSSFNQDEDMDRACIETASTILIDNPHDDLTLTTALYCSKRNPKAHKVAYFEDESLVALLQQHCPEVECTPSVAVEMLAKSVFDPGSSLLHHDLLDVEEGQAQFSVKLPSTINDISVETLFLGLKKQYNATFIGYSAPERVNKISVNPDFNDVVKPGNKVFYIAEHRINNIDWNSLHL</sequence>
<dbReference type="EMBL" id="CP003060">
    <property type="protein sequence ID" value="AEP29142.1"/>
    <property type="molecule type" value="Genomic_DNA"/>
</dbReference>
<dbReference type="Pfam" id="PF07885">
    <property type="entry name" value="Ion_trans_2"/>
    <property type="match status" value="1"/>
</dbReference>
<keyword evidence="1" id="KW-1133">Transmembrane helix</keyword>
<evidence type="ECO:0000259" key="2">
    <source>
        <dbReference type="Pfam" id="PF07885"/>
    </source>
</evidence>
<organism evidence="3 4">
    <name type="scientific">Glaciecola nitratireducens (strain JCM 12485 / KCTC 12276 / FR1064)</name>
    <dbReference type="NCBI Taxonomy" id="1085623"/>
    <lineage>
        <taxon>Bacteria</taxon>
        <taxon>Pseudomonadati</taxon>
        <taxon>Pseudomonadota</taxon>
        <taxon>Gammaproteobacteria</taxon>
        <taxon>Alteromonadales</taxon>
        <taxon>Alteromonadaceae</taxon>
        <taxon>Brumicola</taxon>
    </lineage>
</organism>
<dbReference type="KEGG" id="gni:GNIT_1005"/>
<feature type="domain" description="Potassium channel" evidence="2">
    <location>
        <begin position="26"/>
        <end position="103"/>
    </location>
</feature>
<dbReference type="PANTHER" id="PTHR43833">
    <property type="entry name" value="POTASSIUM CHANNEL PROTEIN 2-RELATED-RELATED"/>
    <property type="match status" value="1"/>
</dbReference>
<accession>G4QK20</accession>
<dbReference type="STRING" id="1085623.GNIT_1005"/>
<dbReference type="InterPro" id="IPR013099">
    <property type="entry name" value="K_chnl_dom"/>
</dbReference>
<feature type="transmembrane region" description="Helical" evidence="1">
    <location>
        <begin position="20"/>
        <end position="40"/>
    </location>
</feature>
<dbReference type="eggNOG" id="COG1226">
    <property type="taxonomic scope" value="Bacteria"/>
</dbReference>
<dbReference type="SUPFAM" id="SSF81324">
    <property type="entry name" value="Voltage-gated potassium channels"/>
    <property type="match status" value="1"/>
</dbReference>
<dbReference type="SUPFAM" id="SSF51735">
    <property type="entry name" value="NAD(P)-binding Rossmann-fold domains"/>
    <property type="match status" value="1"/>
</dbReference>
<name>G4QK20_GLANF</name>
<keyword evidence="1" id="KW-0812">Transmembrane</keyword>
<keyword evidence="4" id="KW-1185">Reference proteome</keyword>
<proteinExistence type="predicted"/>
<evidence type="ECO:0000256" key="1">
    <source>
        <dbReference type="SAM" id="Phobius"/>
    </source>
</evidence>
<dbReference type="HOGENOM" id="CLU_050982_3_0_6"/>
<dbReference type="OrthoDB" id="9813518at2"/>
<dbReference type="PANTHER" id="PTHR43833:SF9">
    <property type="entry name" value="POTASSIUM CHANNEL PROTEIN YUGO-RELATED"/>
    <property type="match status" value="1"/>
</dbReference>
<dbReference type="Gene3D" id="1.10.287.70">
    <property type="match status" value="1"/>
</dbReference>
<dbReference type="InterPro" id="IPR050721">
    <property type="entry name" value="Trk_Ktr_HKT_K-transport"/>
</dbReference>
<evidence type="ECO:0000313" key="4">
    <source>
        <dbReference type="Proteomes" id="UP000009282"/>
    </source>
</evidence>
<dbReference type="AlphaFoldDB" id="G4QK20"/>